<name>A0A2W1D9T2_9PLEO</name>
<dbReference type="AlphaFoldDB" id="A0A2W1D9T2"/>
<dbReference type="Proteomes" id="UP000245464">
    <property type="component" value="Chromosome 1"/>
</dbReference>
<feature type="signal peptide" evidence="1">
    <location>
        <begin position="1"/>
        <end position="22"/>
    </location>
</feature>
<sequence length="53" mass="5391">MLSFKTIAVLLALTVSMPGALAQCPDCARDFPRGCGGGPARCVRMGATDTCGC</sequence>
<reference evidence="3" key="3">
    <citation type="journal article" date="2022" name="bioRxiv">
        <title>A global pangenome for the wheat fungal pathogen Pyrenophora tritici-repentis and prediction of effector protein structural homology.</title>
        <authorList>
            <person name="Moolhuijzen P."/>
            <person name="See P.T."/>
            <person name="Shi G."/>
            <person name="Powell H.R."/>
            <person name="Cockram J."/>
            <person name="Jorgensen L.N."/>
            <person name="Benslimane H."/>
            <person name="Strelkov S.E."/>
            <person name="Turner J."/>
            <person name="Liu Z."/>
            <person name="Moffat C.S."/>
        </authorList>
    </citation>
    <scope>NUCLEOTIDE SEQUENCE</scope>
    <source>
        <strain evidence="3">86-124</strain>
    </source>
</reference>
<evidence type="ECO:0000313" key="2">
    <source>
        <dbReference type="EMBL" id="KAF7577556.1"/>
    </source>
</evidence>
<dbReference type="EMBL" id="NRDI02000009">
    <property type="protein sequence ID" value="KAI1513492.1"/>
    <property type="molecule type" value="Genomic_DNA"/>
</dbReference>
<accession>A0A2W1D9T2</accession>
<proteinExistence type="predicted"/>
<reference evidence="2 4" key="1">
    <citation type="journal article" date="2018" name="BMC Genomics">
        <title>Comparative genomics of the wheat fungal pathogen Pyrenophora tritici-repentis reveals chromosomal variations and genome plasticity.</title>
        <authorList>
            <person name="Moolhuijzen P."/>
            <person name="See P.T."/>
            <person name="Hane J.K."/>
            <person name="Shi G."/>
            <person name="Liu Z."/>
            <person name="Oliver R.P."/>
            <person name="Moffat C.S."/>
        </authorList>
    </citation>
    <scope>NUCLEOTIDE SEQUENCE [LARGE SCALE GENOMIC DNA]</scope>
    <source>
        <strain evidence="2">M4</strain>
    </source>
</reference>
<organism evidence="3 5">
    <name type="scientific">Pyrenophora tritici-repentis</name>
    <dbReference type="NCBI Taxonomy" id="45151"/>
    <lineage>
        <taxon>Eukaryota</taxon>
        <taxon>Fungi</taxon>
        <taxon>Dikarya</taxon>
        <taxon>Ascomycota</taxon>
        <taxon>Pezizomycotina</taxon>
        <taxon>Dothideomycetes</taxon>
        <taxon>Pleosporomycetidae</taxon>
        <taxon>Pleosporales</taxon>
        <taxon>Pleosporineae</taxon>
        <taxon>Pleosporaceae</taxon>
        <taxon>Pyrenophora</taxon>
    </lineage>
</organism>
<evidence type="ECO:0000313" key="3">
    <source>
        <dbReference type="EMBL" id="KAI1513492.1"/>
    </source>
</evidence>
<gene>
    <name evidence="3" type="ORF">Ptr86124_007394</name>
    <name evidence="2" type="ORF">PtrM4_017960</name>
</gene>
<reference evidence="5" key="4">
    <citation type="journal article" date="2022" name="Microb. Genom.">
        <title>A global pangenome for the wheat fungal pathogen Pyrenophora tritici-repentis and prediction of effector protein structural homology.</title>
        <authorList>
            <person name="Moolhuijzen P.M."/>
            <person name="See P.T."/>
            <person name="Shi G."/>
            <person name="Powell H.R."/>
            <person name="Cockram J."/>
            <person name="Jorgensen L.N."/>
            <person name="Benslimane H."/>
            <person name="Strelkov S.E."/>
            <person name="Turner J."/>
            <person name="Liu Z."/>
            <person name="Moffat C.S."/>
        </authorList>
    </citation>
    <scope>NUCLEOTIDE SEQUENCE [LARGE SCALE GENOMIC DNA]</scope>
</reference>
<dbReference type="EMBL" id="NQIK02000001">
    <property type="protein sequence ID" value="KAF7577556.1"/>
    <property type="molecule type" value="Genomic_DNA"/>
</dbReference>
<evidence type="ECO:0000256" key="1">
    <source>
        <dbReference type="SAM" id="SignalP"/>
    </source>
</evidence>
<reference evidence="3" key="2">
    <citation type="submission" date="2021-05" db="EMBL/GenBank/DDBJ databases">
        <authorList>
            <person name="Moolhuijzen P.M."/>
            <person name="Moffat C.S."/>
        </authorList>
    </citation>
    <scope>NUCLEOTIDE SEQUENCE</scope>
    <source>
        <strain evidence="3">86-124</strain>
    </source>
</reference>
<protein>
    <submittedName>
        <fullName evidence="3">Uncharacterized protein</fullName>
    </submittedName>
</protein>
<comment type="caution">
    <text evidence="3">The sequence shown here is derived from an EMBL/GenBank/DDBJ whole genome shotgun (WGS) entry which is preliminary data.</text>
</comment>
<dbReference type="Proteomes" id="UP000249757">
    <property type="component" value="Unassembled WGS sequence"/>
</dbReference>
<feature type="chain" id="PRO_5042700835" evidence="1">
    <location>
        <begin position="23"/>
        <end position="53"/>
    </location>
</feature>
<evidence type="ECO:0000313" key="4">
    <source>
        <dbReference type="Proteomes" id="UP000245464"/>
    </source>
</evidence>
<evidence type="ECO:0000313" key="5">
    <source>
        <dbReference type="Proteomes" id="UP000249757"/>
    </source>
</evidence>
<keyword evidence="1" id="KW-0732">Signal</keyword>
<keyword evidence="5" id="KW-1185">Reference proteome</keyword>